<dbReference type="InterPro" id="IPR037002">
    <property type="entry name" value="Microviridae_protein_F_sf"/>
</dbReference>
<accession>A0A4P8PQ57</accession>
<dbReference type="Pfam" id="PF02305">
    <property type="entry name" value="Phage_F"/>
    <property type="match status" value="1"/>
</dbReference>
<dbReference type="SUPFAM" id="SSF88645">
    <property type="entry name" value="ssDNA viruses"/>
    <property type="match status" value="1"/>
</dbReference>
<dbReference type="InterPro" id="IPR016184">
    <property type="entry name" value="Capsid/spike_ssDNA_virus"/>
</dbReference>
<keyword evidence="3" id="KW-1140">T=1 icosahedral capsid protein</keyword>
<dbReference type="GO" id="GO:0005198">
    <property type="term" value="F:structural molecule activity"/>
    <property type="evidence" value="ECO:0007669"/>
    <property type="project" value="InterPro"/>
</dbReference>
<dbReference type="Gene3D" id="2.60.169.10">
    <property type="entry name" value="Microviridae F protein"/>
    <property type="match status" value="1"/>
</dbReference>
<protein>
    <submittedName>
        <fullName evidence="6">Major capsid protein</fullName>
    </submittedName>
</protein>
<evidence type="ECO:0000256" key="3">
    <source>
        <dbReference type="ARBA" id="ARBA00022431"/>
    </source>
</evidence>
<proteinExistence type="inferred from homology"/>
<evidence type="ECO:0000256" key="2">
    <source>
        <dbReference type="ARBA" id="ARBA00009963"/>
    </source>
</evidence>
<keyword evidence="4" id="KW-0167">Capsid protein</keyword>
<sequence>MANLFDSIPIKKPNRNHFDLTHDVKFSLDMGNICPILALECVPGDKFNISAETLLRFQPLVAPVMHRMDVSVHYFFVPNRILWDKWNDWIFGNDDISELPSTFINPTTFTRLHDYLGLPTPTLSEDYLVTPFAMAAYQCIYNEYYRDQNLVLPVNYKLVDGDNSGNMELGMLRKRSWMHDYFTSSLPFAQKGAAVNIPMTFGDAPVKFNIDGGTGAGNNVVSATHNGTADDILVERQESNDPDIGTTLYAANGDMKSSALISDLRRAEKLQEWLELLARSGSRAVEALKAFFNVTSRDSRQQRPEYITGIKTPVVVSEVLNTTGETSGLPQGNMSGHAISVGGGKNGSYFCEEHGYIIGVMSVLPLPAYQQGIPKHFLKKNDRFNYFWRQFEHIGEQEVVIEELYSQAAAYGTLFGYVPRYAEYKYMPSRVAGDLKTSLDFWHLGRIFATEPTLSQEFIECVPDKRIFAVTDPDQDSLICHVLNKISAVRPMAKYGQPSF</sequence>
<dbReference type="Proteomes" id="UP000324939">
    <property type="component" value="Segment"/>
</dbReference>
<evidence type="ECO:0000256" key="1">
    <source>
        <dbReference type="ARBA" id="ARBA00004328"/>
    </source>
</evidence>
<name>A0A4P8PQ57_9VIRU</name>
<evidence type="ECO:0000256" key="4">
    <source>
        <dbReference type="ARBA" id="ARBA00022561"/>
    </source>
</evidence>
<dbReference type="GO" id="GO:0039615">
    <property type="term" value="C:T=1 icosahedral viral capsid"/>
    <property type="evidence" value="ECO:0007669"/>
    <property type="project" value="UniProtKB-KW"/>
</dbReference>
<reference evidence="6" key="1">
    <citation type="submission" date="2018-12" db="EMBL/GenBank/DDBJ databases">
        <title>Singled stranded DNA viruses identified in blackflies (Austrosimulium ungulatum) sampled in New Zealand.</title>
        <authorList>
            <person name="Kraberger S."/>
            <person name="Fontenele R.S."/>
            <person name="Schmidlin K."/>
            <person name="Walters M."/>
            <person name="Varsani A."/>
        </authorList>
    </citation>
    <scope>NUCLEOTIDE SEQUENCE [LARGE SCALE GENOMIC DNA]</scope>
    <source>
        <strain evidence="6">150</strain>
    </source>
</reference>
<comment type="subcellular location">
    <subcellularLocation>
        <location evidence="1">Virion</location>
    </subcellularLocation>
</comment>
<dbReference type="EMBL" id="MK249207">
    <property type="protein sequence ID" value="QCQ85010.1"/>
    <property type="molecule type" value="Genomic_DNA"/>
</dbReference>
<evidence type="ECO:0000256" key="5">
    <source>
        <dbReference type="ARBA" id="ARBA00022844"/>
    </source>
</evidence>
<evidence type="ECO:0000313" key="6">
    <source>
        <dbReference type="EMBL" id="QCQ85010.1"/>
    </source>
</evidence>
<organism evidence="6">
    <name type="scientific">Blackfly microvirus SF02</name>
    <dbReference type="NCBI Taxonomy" id="2576452"/>
    <lineage>
        <taxon>Viruses</taxon>
        <taxon>Monodnaviria</taxon>
        <taxon>Sangervirae</taxon>
        <taxon>Phixviricota</taxon>
        <taxon>Malgrandaviricetes</taxon>
        <taxon>Petitvirales</taxon>
        <taxon>Microviridae</taxon>
        <taxon>Microvirus</taxon>
    </lineage>
</organism>
<dbReference type="InterPro" id="IPR003514">
    <property type="entry name" value="Microviridae_protein_F"/>
</dbReference>
<keyword evidence="5" id="KW-0946">Virion</keyword>
<comment type="similarity">
    <text evidence="2">Belongs to the microviridae F protein family.</text>
</comment>